<dbReference type="EMBL" id="CAXITT010000612">
    <property type="protein sequence ID" value="CAL1544288.1"/>
    <property type="molecule type" value="Genomic_DNA"/>
</dbReference>
<gene>
    <name evidence="8" type="ORF">GSLYS_00017801001</name>
</gene>
<comment type="similarity">
    <text evidence="2">Belongs to the gamma-BBH/TMLD family.</text>
</comment>
<evidence type="ECO:0000259" key="7">
    <source>
        <dbReference type="Pfam" id="PF06155"/>
    </source>
</evidence>
<evidence type="ECO:0000313" key="9">
    <source>
        <dbReference type="Proteomes" id="UP001497497"/>
    </source>
</evidence>
<organism evidence="8 9">
    <name type="scientific">Lymnaea stagnalis</name>
    <name type="common">Great pond snail</name>
    <name type="synonym">Helix stagnalis</name>
    <dbReference type="NCBI Taxonomy" id="6523"/>
    <lineage>
        <taxon>Eukaryota</taxon>
        <taxon>Metazoa</taxon>
        <taxon>Spiralia</taxon>
        <taxon>Lophotrochozoa</taxon>
        <taxon>Mollusca</taxon>
        <taxon>Gastropoda</taxon>
        <taxon>Heterobranchia</taxon>
        <taxon>Euthyneura</taxon>
        <taxon>Panpulmonata</taxon>
        <taxon>Hygrophila</taxon>
        <taxon>Lymnaeoidea</taxon>
        <taxon>Lymnaeidae</taxon>
        <taxon>Lymnaea</taxon>
    </lineage>
</organism>
<evidence type="ECO:0000256" key="1">
    <source>
        <dbReference type="ARBA" id="ARBA00001954"/>
    </source>
</evidence>
<dbReference type="FunFam" id="3.30.2020.30:FF:000002">
    <property type="entry name" value="Putative gamma-butyrobetaine dioxygenase"/>
    <property type="match status" value="1"/>
</dbReference>
<dbReference type="Proteomes" id="UP001497497">
    <property type="component" value="Unassembled WGS sequence"/>
</dbReference>
<accession>A0AAV2IBM8</accession>
<evidence type="ECO:0000256" key="6">
    <source>
        <dbReference type="ARBA" id="ARBA00023004"/>
    </source>
</evidence>
<keyword evidence="4" id="KW-0223">Dioxygenase</keyword>
<proteinExistence type="inferred from homology"/>
<dbReference type="GO" id="GO:0051213">
    <property type="term" value="F:dioxygenase activity"/>
    <property type="evidence" value="ECO:0007669"/>
    <property type="project" value="UniProtKB-KW"/>
</dbReference>
<dbReference type="GO" id="GO:0046872">
    <property type="term" value="F:metal ion binding"/>
    <property type="evidence" value="ECO:0007669"/>
    <property type="project" value="UniProtKB-KW"/>
</dbReference>
<name>A0AAV2IBM8_LYMST</name>
<evidence type="ECO:0000256" key="2">
    <source>
        <dbReference type="ARBA" id="ARBA00008654"/>
    </source>
</evidence>
<evidence type="ECO:0000256" key="5">
    <source>
        <dbReference type="ARBA" id="ARBA00023002"/>
    </source>
</evidence>
<dbReference type="InterPro" id="IPR042098">
    <property type="entry name" value="TauD-like_sf"/>
</dbReference>
<keyword evidence="5" id="KW-0560">Oxidoreductase</keyword>
<dbReference type="InterPro" id="IPR010376">
    <property type="entry name" value="GBBH-like_N"/>
</dbReference>
<evidence type="ECO:0000256" key="3">
    <source>
        <dbReference type="ARBA" id="ARBA00022723"/>
    </source>
</evidence>
<dbReference type="Gene3D" id="3.60.130.10">
    <property type="entry name" value="Clavaminate synthase-like"/>
    <property type="match status" value="1"/>
</dbReference>
<reference evidence="8 9" key="1">
    <citation type="submission" date="2024-04" db="EMBL/GenBank/DDBJ databases">
        <authorList>
            <consortium name="Genoscope - CEA"/>
            <person name="William W."/>
        </authorList>
    </citation>
    <scope>NUCLEOTIDE SEQUENCE [LARGE SCALE GENOMIC DNA]</scope>
</reference>
<protein>
    <recommendedName>
        <fullName evidence="7">Gamma-butyrobetaine hydroxylase-like N-terminal domain-containing protein</fullName>
    </recommendedName>
</protein>
<sequence length="258" mass="29947">MLRYTPKVCIVTRVRKLLALAQDHNKITTRSLQRWGAVLLKDKGTRAPSVQQTANFDSIKRRGFYIDEVYQHVKHTGVRDLSLVDDGKNIQVTWEDQHISRFHAMWLRHNCQCETCLPQTSTVLVDFSKIDDDIRVTSARMEGEDVINLTWTGQARDTHHEGFILTKFLRHYCYSEAAERKRRTERAMNFDNDRVIPEVEFDDVMKNEEGLYKWLTALSDRGLCLVKSVPTVRGTIRQVAERIAPIQHTIYGDVSTKQ</sequence>
<dbReference type="InterPro" id="IPR038492">
    <property type="entry name" value="GBBH-like_N_sf"/>
</dbReference>
<dbReference type="Gene3D" id="3.30.2020.30">
    <property type="match status" value="1"/>
</dbReference>
<evidence type="ECO:0000256" key="4">
    <source>
        <dbReference type="ARBA" id="ARBA00022964"/>
    </source>
</evidence>
<dbReference type="AlphaFoldDB" id="A0AAV2IBM8"/>
<keyword evidence="3" id="KW-0479">Metal-binding</keyword>
<dbReference type="Pfam" id="PF06155">
    <property type="entry name" value="GBBH-like_N"/>
    <property type="match status" value="1"/>
</dbReference>
<feature type="domain" description="Gamma-butyrobetaine hydroxylase-like N-terminal" evidence="7">
    <location>
        <begin position="84"/>
        <end position="154"/>
    </location>
</feature>
<comment type="caution">
    <text evidence="8">The sequence shown here is derived from an EMBL/GenBank/DDBJ whole genome shotgun (WGS) entry which is preliminary data.</text>
</comment>
<comment type="cofactor">
    <cofactor evidence="1">
        <name>Fe(2+)</name>
        <dbReference type="ChEBI" id="CHEBI:29033"/>
    </cofactor>
</comment>
<keyword evidence="6" id="KW-0408">Iron</keyword>
<keyword evidence="9" id="KW-1185">Reference proteome</keyword>
<evidence type="ECO:0000313" key="8">
    <source>
        <dbReference type="EMBL" id="CAL1544288.1"/>
    </source>
</evidence>